<comment type="similarity">
    <text evidence="2 7">Belongs to the Mediator complex subunit 31 family.</text>
</comment>
<dbReference type="GO" id="GO:0003712">
    <property type="term" value="F:transcription coregulator activity"/>
    <property type="evidence" value="ECO:0007669"/>
    <property type="project" value="InterPro"/>
</dbReference>
<dbReference type="Pfam" id="PF05669">
    <property type="entry name" value="Med31"/>
    <property type="match status" value="1"/>
</dbReference>
<gene>
    <name evidence="8" type="ORF">CLF_112180</name>
</gene>
<evidence type="ECO:0000256" key="1">
    <source>
        <dbReference type="ARBA" id="ARBA00004123"/>
    </source>
</evidence>
<dbReference type="Proteomes" id="UP000008909">
    <property type="component" value="Unassembled WGS sequence"/>
</dbReference>
<evidence type="ECO:0000256" key="3">
    <source>
        <dbReference type="ARBA" id="ARBA00023015"/>
    </source>
</evidence>
<protein>
    <recommendedName>
        <fullName evidence="7">Mediator of RNA polymerase II transcription subunit 31</fullName>
    </recommendedName>
</protein>
<evidence type="ECO:0000256" key="2">
    <source>
        <dbReference type="ARBA" id="ARBA00006378"/>
    </source>
</evidence>
<organism evidence="8 9">
    <name type="scientific">Clonorchis sinensis</name>
    <name type="common">Chinese liver fluke</name>
    <dbReference type="NCBI Taxonomy" id="79923"/>
    <lineage>
        <taxon>Eukaryota</taxon>
        <taxon>Metazoa</taxon>
        <taxon>Spiralia</taxon>
        <taxon>Lophotrochozoa</taxon>
        <taxon>Platyhelminthes</taxon>
        <taxon>Trematoda</taxon>
        <taxon>Digenea</taxon>
        <taxon>Opisthorchiida</taxon>
        <taxon>Opisthorchiata</taxon>
        <taxon>Opisthorchiidae</taxon>
        <taxon>Clonorchis</taxon>
    </lineage>
</organism>
<evidence type="ECO:0000256" key="6">
    <source>
        <dbReference type="ARBA" id="ARBA00023242"/>
    </source>
</evidence>
<evidence type="ECO:0000313" key="9">
    <source>
        <dbReference type="Proteomes" id="UP000008909"/>
    </source>
</evidence>
<proteinExistence type="inferred from homology"/>
<comment type="function">
    <text evidence="7">Component of the Mediator complex, a coactivator involved in the regulated transcription of nearly all RNA polymerase II-dependent genes. Mediator functions as a bridge to convey information from gene-specific regulatory proteins to the basal RNA polymerase II transcription machinery. Mediator is recruited to promoters by direct interactions with regulatory proteins and serves as a scaffold for the assembly of a functional preinitiation complex with RNA polymerase II and the general transcription factors.</text>
</comment>
<dbReference type="AlphaFoldDB" id="H2KVF6"/>
<sequence length="195" mass="22890">MQQHPEPLSFNPYLLNTALFANYFSTKSDAAYHFSEDMQPRTGRTPVPTKNLGLEDSRTRFQIELEFVQCLANPNYLNCESCHIHTFTRPPVLAQQGCFEKPAFINYLNYLRYWKEPAYSRYLIYPFCLHMLDLLQLPEFRAELARGHLCRYMDDQILLHWQHYMRKRATLLAKHVEELTGTLPTGNVSDAIENP</sequence>
<dbReference type="InterPro" id="IPR008831">
    <property type="entry name" value="Mediator_Med31"/>
</dbReference>
<reference evidence="8" key="1">
    <citation type="journal article" date="2011" name="Genome Biol.">
        <title>The draft genome of the carcinogenic human liver fluke Clonorchis sinensis.</title>
        <authorList>
            <person name="Wang X."/>
            <person name="Chen W."/>
            <person name="Huang Y."/>
            <person name="Sun J."/>
            <person name="Men J."/>
            <person name="Liu H."/>
            <person name="Luo F."/>
            <person name="Guo L."/>
            <person name="Lv X."/>
            <person name="Deng C."/>
            <person name="Zhou C."/>
            <person name="Fan Y."/>
            <person name="Li X."/>
            <person name="Huang L."/>
            <person name="Hu Y."/>
            <person name="Liang C."/>
            <person name="Hu X."/>
            <person name="Xu J."/>
            <person name="Yu X."/>
        </authorList>
    </citation>
    <scope>NUCLEOTIDE SEQUENCE [LARGE SCALE GENOMIC DNA]</scope>
    <source>
        <strain evidence="8">Henan</strain>
    </source>
</reference>
<evidence type="ECO:0000256" key="4">
    <source>
        <dbReference type="ARBA" id="ARBA00023159"/>
    </source>
</evidence>
<keyword evidence="3 7" id="KW-0805">Transcription regulation</keyword>
<evidence type="ECO:0000313" key="8">
    <source>
        <dbReference type="EMBL" id="GAA42112.2"/>
    </source>
</evidence>
<dbReference type="EMBL" id="DF144546">
    <property type="protein sequence ID" value="GAA42112.2"/>
    <property type="molecule type" value="Genomic_DNA"/>
</dbReference>
<comment type="subcellular location">
    <subcellularLocation>
        <location evidence="1 7">Nucleus</location>
    </subcellularLocation>
</comment>
<accession>H2KVF6</accession>
<dbReference type="InterPro" id="IPR038089">
    <property type="entry name" value="Med31_sf"/>
</dbReference>
<keyword evidence="4 7" id="KW-0010">Activator</keyword>
<evidence type="ECO:0000256" key="5">
    <source>
        <dbReference type="ARBA" id="ARBA00023163"/>
    </source>
</evidence>
<keyword evidence="9" id="KW-1185">Reference proteome</keyword>
<name>H2KVF6_CLOSI</name>
<dbReference type="GO" id="GO:0016592">
    <property type="term" value="C:mediator complex"/>
    <property type="evidence" value="ECO:0007669"/>
    <property type="project" value="InterPro"/>
</dbReference>
<comment type="subunit">
    <text evidence="7">Component of the Mediator complex.</text>
</comment>
<evidence type="ECO:0000256" key="7">
    <source>
        <dbReference type="RuleBase" id="RU364129"/>
    </source>
</evidence>
<keyword evidence="6 7" id="KW-0539">Nucleus</keyword>
<dbReference type="PANTHER" id="PTHR13186">
    <property type="entry name" value="MEDIATOR OF RNA POLYMERASE II TRANSCRIPTION SUBUNIT 31"/>
    <property type="match status" value="1"/>
</dbReference>
<dbReference type="GO" id="GO:0006355">
    <property type="term" value="P:regulation of DNA-templated transcription"/>
    <property type="evidence" value="ECO:0007669"/>
    <property type="project" value="InterPro"/>
</dbReference>
<keyword evidence="5 7" id="KW-0804">Transcription</keyword>
<dbReference type="Gene3D" id="1.10.10.1340">
    <property type="entry name" value="Mediator of RNA polymerase II, submodule Med31 (Soh1)"/>
    <property type="match status" value="1"/>
</dbReference>